<dbReference type="Gene3D" id="3.90.79.10">
    <property type="entry name" value="Nucleoside Triphosphate Pyrophosphohydrolase"/>
    <property type="match status" value="1"/>
</dbReference>
<reference evidence="6" key="1">
    <citation type="submission" date="2022-07" db="EMBL/GenBank/DDBJ databases">
        <title>Phylogenomic reconstructions and comparative analyses of Kickxellomycotina fungi.</title>
        <authorList>
            <person name="Reynolds N.K."/>
            <person name="Stajich J.E."/>
            <person name="Barry K."/>
            <person name="Grigoriev I.V."/>
            <person name="Crous P."/>
            <person name="Smith M.E."/>
        </authorList>
    </citation>
    <scope>NUCLEOTIDE SEQUENCE</scope>
    <source>
        <strain evidence="6">RSA 861</strain>
    </source>
</reference>
<dbReference type="InterPro" id="IPR015797">
    <property type="entry name" value="NUDIX_hydrolase-like_dom_sf"/>
</dbReference>
<evidence type="ECO:0000313" key="7">
    <source>
        <dbReference type="Proteomes" id="UP001150569"/>
    </source>
</evidence>
<keyword evidence="2" id="KW-0479">Metal-binding</keyword>
<feature type="domain" description="Nudix hydrolase" evidence="5">
    <location>
        <begin position="13"/>
        <end position="145"/>
    </location>
</feature>
<dbReference type="GO" id="GO:0005634">
    <property type="term" value="C:nucleus"/>
    <property type="evidence" value="ECO:0007669"/>
    <property type="project" value="TreeGrafter"/>
</dbReference>
<comment type="caution">
    <text evidence="6">The sequence shown here is derived from an EMBL/GenBank/DDBJ whole genome shotgun (WGS) entry which is preliminary data.</text>
</comment>
<dbReference type="InterPro" id="IPR000086">
    <property type="entry name" value="NUDIX_hydrolase_dom"/>
</dbReference>
<protein>
    <recommendedName>
        <fullName evidence="5">Nudix hydrolase domain-containing protein</fullName>
    </recommendedName>
</protein>
<dbReference type="AlphaFoldDB" id="A0A9W7ZRW2"/>
<dbReference type="GO" id="GO:0005737">
    <property type="term" value="C:cytoplasm"/>
    <property type="evidence" value="ECO:0007669"/>
    <property type="project" value="TreeGrafter"/>
</dbReference>
<name>A0A9W7ZRW2_9FUNG</name>
<dbReference type="PROSITE" id="PS51462">
    <property type="entry name" value="NUDIX"/>
    <property type="match status" value="1"/>
</dbReference>
<gene>
    <name evidence="6" type="ORF">IWQ60_008660</name>
</gene>
<evidence type="ECO:0000256" key="3">
    <source>
        <dbReference type="ARBA" id="ARBA00022801"/>
    </source>
</evidence>
<comment type="cofactor">
    <cofactor evidence="1">
        <name>Mg(2+)</name>
        <dbReference type="ChEBI" id="CHEBI:18420"/>
    </cofactor>
</comment>
<dbReference type="OrthoDB" id="2011998at2759"/>
<organism evidence="6 7">
    <name type="scientific">Tieghemiomyces parasiticus</name>
    <dbReference type="NCBI Taxonomy" id="78921"/>
    <lineage>
        <taxon>Eukaryota</taxon>
        <taxon>Fungi</taxon>
        <taxon>Fungi incertae sedis</taxon>
        <taxon>Zoopagomycota</taxon>
        <taxon>Kickxellomycotina</taxon>
        <taxon>Dimargaritomycetes</taxon>
        <taxon>Dimargaritales</taxon>
        <taxon>Dimargaritaceae</taxon>
        <taxon>Tieghemiomyces</taxon>
    </lineage>
</organism>
<dbReference type="Proteomes" id="UP001150569">
    <property type="component" value="Unassembled WGS sequence"/>
</dbReference>
<dbReference type="PANTHER" id="PTHR12629:SF0">
    <property type="entry name" value="DIPHOSPHOINOSITOL-POLYPHOSPHATE DIPHOSPHATASE"/>
    <property type="match status" value="1"/>
</dbReference>
<sequence length="174" mass="19158">MTSRLNDMHRADGVRQVSGGVPVDVTHRKILMITSRANPAAWILPKGGWEKHESREEAAVRETMEEGVSGHVTKHLGTWDEVKSKGDTMAISSEQAYYEIAVDTIHEDWLESGDRQRQWVSEELQRADGQTTPGTDGTGYFIIRLRIGARSGMDTAKAVCHQPCAPNVTSAEAG</sequence>
<keyword evidence="4" id="KW-0460">Magnesium</keyword>
<evidence type="ECO:0000256" key="2">
    <source>
        <dbReference type="ARBA" id="ARBA00022723"/>
    </source>
</evidence>
<evidence type="ECO:0000256" key="4">
    <source>
        <dbReference type="ARBA" id="ARBA00022842"/>
    </source>
</evidence>
<proteinExistence type="predicted"/>
<keyword evidence="3" id="KW-0378">Hydrolase</keyword>
<evidence type="ECO:0000256" key="1">
    <source>
        <dbReference type="ARBA" id="ARBA00001946"/>
    </source>
</evidence>
<dbReference type="GO" id="GO:0016462">
    <property type="term" value="F:pyrophosphatase activity"/>
    <property type="evidence" value="ECO:0007669"/>
    <property type="project" value="InterPro"/>
</dbReference>
<accession>A0A9W7ZRW2</accession>
<dbReference type="GO" id="GO:0046872">
    <property type="term" value="F:metal ion binding"/>
    <property type="evidence" value="ECO:0007669"/>
    <property type="project" value="UniProtKB-KW"/>
</dbReference>
<dbReference type="CDD" id="cd04666">
    <property type="entry name" value="NUDIX_DIPP2_like_Nudt4"/>
    <property type="match status" value="1"/>
</dbReference>
<dbReference type="InterPro" id="IPR047198">
    <property type="entry name" value="DDP-like_NUDIX"/>
</dbReference>
<dbReference type="SUPFAM" id="SSF55811">
    <property type="entry name" value="Nudix"/>
    <property type="match status" value="1"/>
</dbReference>
<dbReference type="EMBL" id="JANBPT010000663">
    <property type="protein sequence ID" value="KAJ1914838.1"/>
    <property type="molecule type" value="Genomic_DNA"/>
</dbReference>
<evidence type="ECO:0000313" key="6">
    <source>
        <dbReference type="EMBL" id="KAJ1914838.1"/>
    </source>
</evidence>
<keyword evidence="7" id="KW-1185">Reference proteome</keyword>
<dbReference type="Pfam" id="PF00293">
    <property type="entry name" value="NUDIX"/>
    <property type="match status" value="1"/>
</dbReference>
<evidence type="ECO:0000259" key="5">
    <source>
        <dbReference type="PROSITE" id="PS51462"/>
    </source>
</evidence>
<dbReference type="PANTHER" id="PTHR12629">
    <property type="entry name" value="DIPHOSPHOINOSITOL POLYPHOSPHATE PHOSPHOHYDROLASE"/>
    <property type="match status" value="1"/>
</dbReference>